<dbReference type="OrthoDB" id="3223806at2759"/>
<organism evidence="5 6">
    <name type="scientific">Candolleomyces eurysporus</name>
    <dbReference type="NCBI Taxonomy" id="2828524"/>
    <lineage>
        <taxon>Eukaryota</taxon>
        <taxon>Fungi</taxon>
        <taxon>Dikarya</taxon>
        <taxon>Basidiomycota</taxon>
        <taxon>Agaricomycotina</taxon>
        <taxon>Agaricomycetes</taxon>
        <taxon>Agaricomycetidae</taxon>
        <taxon>Agaricales</taxon>
        <taxon>Agaricineae</taxon>
        <taxon>Psathyrellaceae</taxon>
        <taxon>Candolleomyces</taxon>
    </lineage>
</organism>
<dbReference type="GO" id="GO:0006508">
    <property type="term" value="P:proteolysis"/>
    <property type="evidence" value="ECO:0007669"/>
    <property type="project" value="InterPro"/>
</dbReference>
<dbReference type="PANTHER" id="PTHR48104:SF30">
    <property type="entry name" value="METACASPASE-1"/>
    <property type="match status" value="1"/>
</dbReference>
<comment type="caution">
    <text evidence="5">The sequence shown here is derived from an EMBL/GenBank/DDBJ whole genome shotgun (WGS) entry which is preliminary data.</text>
</comment>
<dbReference type="InterPro" id="IPR050452">
    <property type="entry name" value="Metacaspase"/>
</dbReference>
<keyword evidence="3" id="KW-0378">Hydrolase</keyword>
<dbReference type="Proteomes" id="UP001140091">
    <property type="component" value="Unassembled WGS sequence"/>
</dbReference>
<sequence>MSYSISQSIFLLRLIVSLDRFKPNIFALVIGIDAYDSTVESGPLKKAFADSNNIKDWLAKLAVPESQIRVLQNENATRDAIIDSLGKLSKDKRIQRGDPILIYYAGHGSEADAPKKWNWDTPKIQTILPHDYGRKDSTGRVIQGIPDRTLGFLLSEISREKGNNIVRIDLSRIRSIMLTLMQTVILDCCHSGSGTRSGLKARGVPYKGIIPDNLDEDIMTRGARGIGVHDRFRDAGCRSHVLLAACASYETAYEDRHSGLFTRALLDAFEGVDMTKTTNIDLVKSIDLKNQTPQCEGYHRSRLLFSGKVSNSTLVYPAFWKSSKFTVEAGAFHGIQKGCKFGIWKSEDDLRRQKPHATVVTVDMVYAFRSIANNVNGAILPNRKSLHTHTTPPSFFAQILDNPQRVLRVHVPDAIQKMECFKTMFDETKHRPPLKIDTLANEAQASDQEIRYTILPDADDLYEALRHLSHYFYHRNRVGRSNPRVGATKEVQATLASQVKIAMFTLKETDDGEGYKRDKEVILPTDGSTVELIVERESEGSLYGFEITNTSKFDVFPYLFYFNSSDFSVGTLFKPIAETRSSAQVPTPLPAGHSLRIGYGSEGGEAVELAVSGDMHFERGCFRLFIPTQYADLSFMEQAGIPHGIERGVKLVPPSVGAFWDFINIPTILRKEGTTLPFTIGKEAATPTFMIGIIGSRRNGKATVCGPSGSLTPPESESSLIKEYNITIPDTNGSQFECTLVDLPAFEDIHIHNQAATLKELAAWLDTQYREGRELASLIWCYDISSPSSDLDKLNLDLIKDLTGEEMFKNVVVLTTSWNDGEKVGTNKVAHMSSLAARISPLQRHETHEQRLKTQELDFKPLVDGKAKFKRFGVFSGPEMAKQAGISNPLTVLQAVAENTPVIPRAQREIFETNTLSKTTAGKRLRKRLEKEIEAEESVLLCLRRELEDIDRVGIASI</sequence>
<feature type="non-terminal residue" evidence="5">
    <location>
        <position position="1"/>
    </location>
</feature>
<dbReference type="InterPro" id="IPR011600">
    <property type="entry name" value="Pept_C14_caspase"/>
</dbReference>
<accession>A0A9W8MBW0</accession>
<dbReference type="SUPFAM" id="SSF52129">
    <property type="entry name" value="Caspase-like"/>
    <property type="match status" value="1"/>
</dbReference>
<dbReference type="EMBL" id="JANBPK010001338">
    <property type="protein sequence ID" value="KAJ2923438.1"/>
    <property type="molecule type" value="Genomic_DNA"/>
</dbReference>
<keyword evidence="3" id="KW-0788">Thiol protease</keyword>
<dbReference type="GO" id="GO:0005737">
    <property type="term" value="C:cytoplasm"/>
    <property type="evidence" value="ECO:0007669"/>
    <property type="project" value="TreeGrafter"/>
</dbReference>
<dbReference type="InterPro" id="IPR029030">
    <property type="entry name" value="Caspase-like_dom_sf"/>
</dbReference>
<gene>
    <name evidence="5" type="ORF">H1R20_g13657</name>
</gene>
<dbReference type="Pfam" id="PF00656">
    <property type="entry name" value="Peptidase_C14"/>
    <property type="match status" value="1"/>
</dbReference>
<feature type="domain" description="Peptidase C14 caspase" evidence="4">
    <location>
        <begin position="26"/>
        <end position="273"/>
    </location>
</feature>
<evidence type="ECO:0000256" key="1">
    <source>
        <dbReference type="ARBA" id="ARBA00009005"/>
    </source>
</evidence>
<evidence type="ECO:0000256" key="3">
    <source>
        <dbReference type="ARBA" id="ARBA00022807"/>
    </source>
</evidence>
<evidence type="ECO:0000313" key="6">
    <source>
        <dbReference type="Proteomes" id="UP001140091"/>
    </source>
</evidence>
<evidence type="ECO:0000256" key="2">
    <source>
        <dbReference type="ARBA" id="ARBA00022703"/>
    </source>
</evidence>
<dbReference type="AlphaFoldDB" id="A0A9W8MBW0"/>
<dbReference type="PANTHER" id="PTHR48104">
    <property type="entry name" value="METACASPASE-4"/>
    <property type="match status" value="1"/>
</dbReference>
<dbReference type="Gene3D" id="3.40.50.300">
    <property type="entry name" value="P-loop containing nucleotide triphosphate hydrolases"/>
    <property type="match status" value="1"/>
</dbReference>
<dbReference type="GO" id="GO:0004197">
    <property type="term" value="F:cysteine-type endopeptidase activity"/>
    <property type="evidence" value="ECO:0007669"/>
    <property type="project" value="InterPro"/>
</dbReference>
<keyword evidence="3" id="KW-0645">Protease</keyword>
<reference evidence="5" key="1">
    <citation type="submission" date="2022-06" db="EMBL/GenBank/DDBJ databases">
        <title>Genome Sequence of Candolleomyces eurysporus.</title>
        <authorList>
            <person name="Buettner E."/>
        </authorList>
    </citation>
    <scope>NUCLEOTIDE SEQUENCE</scope>
    <source>
        <strain evidence="5">VTCC 930004</strain>
    </source>
</reference>
<protein>
    <recommendedName>
        <fullName evidence="4">Peptidase C14 caspase domain-containing protein</fullName>
    </recommendedName>
</protein>
<keyword evidence="6" id="KW-1185">Reference proteome</keyword>
<comment type="similarity">
    <text evidence="1">Belongs to the peptidase C14B family.</text>
</comment>
<dbReference type="InterPro" id="IPR027417">
    <property type="entry name" value="P-loop_NTPase"/>
</dbReference>
<dbReference type="GO" id="GO:0006915">
    <property type="term" value="P:apoptotic process"/>
    <property type="evidence" value="ECO:0007669"/>
    <property type="project" value="UniProtKB-KW"/>
</dbReference>
<evidence type="ECO:0000259" key="4">
    <source>
        <dbReference type="Pfam" id="PF00656"/>
    </source>
</evidence>
<proteinExistence type="inferred from homology"/>
<name>A0A9W8MBW0_9AGAR</name>
<keyword evidence="2" id="KW-0053">Apoptosis</keyword>
<evidence type="ECO:0000313" key="5">
    <source>
        <dbReference type="EMBL" id="KAJ2923438.1"/>
    </source>
</evidence>
<dbReference type="Gene3D" id="3.40.50.1460">
    <property type="match status" value="1"/>
</dbReference>